<proteinExistence type="predicted"/>
<evidence type="ECO:0000313" key="2">
    <source>
        <dbReference type="Proteomes" id="UP000251314"/>
    </source>
</evidence>
<dbReference type="AlphaFoldDB" id="A0A329S5G5"/>
<name>A0A329S5G5_9STRA</name>
<dbReference type="Proteomes" id="UP000251314">
    <property type="component" value="Unassembled WGS sequence"/>
</dbReference>
<comment type="caution">
    <text evidence="1">The sequence shown here is derived from an EMBL/GenBank/DDBJ whole genome shotgun (WGS) entry which is preliminary data.</text>
</comment>
<keyword evidence="2" id="KW-1185">Reference proteome</keyword>
<accession>A0A329S5G5</accession>
<evidence type="ECO:0000313" key="1">
    <source>
        <dbReference type="EMBL" id="RAW30872.1"/>
    </source>
</evidence>
<reference evidence="1 2" key="1">
    <citation type="submission" date="2018-01" db="EMBL/GenBank/DDBJ databases">
        <title>Draft genome of the strawberry crown rot pathogen Phytophthora cactorum.</title>
        <authorList>
            <person name="Armitage A.D."/>
            <person name="Lysoe E."/>
            <person name="Nellist C.F."/>
            <person name="Harrison R.J."/>
            <person name="Brurberg M.B."/>
        </authorList>
    </citation>
    <scope>NUCLEOTIDE SEQUENCE [LARGE SCALE GENOMIC DNA]</scope>
    <source>
        <strain evidence="1 2">10300</strain>
    </source>
</reference>
<dbReference type="VEuPathDB" id="FungiDB:PC110_g12766"/>
<gene>
    <name evidence="1" type="ORF">PC110_g12766</name>
</gene>
<protein>
    <submittedName>
        <fullName evidence="1">Uncharacterized protein</fullName>
    </submittedName>
</protein>
<dbReference type="EMBL" id="MJFZ01000348">
    <property type="protein sequence ID" value="RAW30872.1"/>
    <property type="molecule type" value="Genomic_DNA"/>
</dbReference>
<sequence length="215" mass="23938">MVKVDNTMNDYLQQAEELAHFGQTWELDPRSEAQNQASNGKDYRNIMNLARCMIFACGLPLSFSGDTVPYAAVPQGMTIPEVMQRLGVTSRVELELDLCKVVYDLKEALVQPAPQEASRDWFCAEFDGHVRALQSQSRGVGSGRCIRGWMIGHCDQAGGCGRVFGDLALLSVKDLGRNHKLLGMRVNYDDESGYELDQEVNITDMLKEHGVKLAH</sequence>
<organism evidence="1 2">
    <name type="scientific">Phytophthora cactorum</name>
    <dbReference type="NCBI Taxonomy" id="29920"/>
    <lineage>
        <taxon>Eukaryota</taxon>
        <taxon>Sar</taxon>
        <taxon>Stramenopiles</taxon>
        <taxon>Oomycota</taxon>
        <taxon>Peronosporomycetes</taxon>
        <taxon>Peronosporales</taxon>
        <taxon>Peronosporaceae</taxon>
        <taxon>Phytophthora</taxon>
    </lineage>
</organism>
<dbReference type="OrthoDB" id="10364787at2759"/>